<dbReference type="SUPFAM" id="SSF46785">
    <property type="entry name" value="Winged helix' DNA-binding domain"/>
    <property type="match status" value="1"/>
</dbReference>
<comment type="subcellular location">
    <subcellularLocation>
        <location evidence="1">Nucleus</location>
    </subcellularLocation>
</comment>
<dbReference type="InterPro" id="IPR036390">
    <property type="entry name" value="WH_DNA-bd_sf"/>
</dbReference>
<dbReference type="InterPro" id="IPR036388">
    <property type="entry name" value="WH-like_DNA-bd_sf"/>
</dbReference>
<evidence type="ECO:0000256" key="3">
    <source>
        <dbReference type="ARBA" id="ARBA00023242"/>
    </source>
</evidence>
<dbReference type="Proteomes" id="UP000000759">
    <property type="component" value="Chromosome 27"/>
</dbReference>
<sequence>MDRVANQGGSPDVLKQSILYEARVGIKRPRTQGKNTNDRFVDSLRAASSVKLLESPKTEATQILNEKASFATAESDAIHNDGTRENNAPSKLFKDGKVSIVQYKTSKQNLESSTLGKHLDVAYRTFPEKLMELLETEALKDVMWWLTDGEGFALAPQLFSSKVLSPYFYGTKFESFTRKLNRWGFKRVAGQRVPPNAIAYHHVLFKKGRLDELKGIRSGRKSQAPAITRHGNSVYAEMRHNAQFAGVLPPVATIEAGLPVRLQLSSNFFGVPCSNFLPHSSGATFSERQVMRLFRLQHIQEENTSSSDVQLQRSLDLRSFSSSTAIQQMLESQQSGRLAMERQLQIFQANEAGRQHAARQALFQRHAAEQDHLQHYHHQTQMQLQNLVNISSDARSLLLASLGYSASQHQNIAPDMRTLQGVGRDQTSFPLASLESLRETDPVLYQMIVLKEQEQLNQRLRRP</sequence>
<accession>B7GD02</accession>
<dbReference type="KEGG" id="pti:PHATRDRAFT_40994"/>
<comment type="similarity">
    <text evidence="4">Belongs to the HSF family.</text>
</comment>
<dbReference type="PANTHER" id="PTHR10015">
    <property type="entry name" value="HEAT SHOCK TRANSCRIPTION FACTOR"/>
    <property type="match status" value="1"/>
</dbReference>
<evidence type="ECO:0000259" key="5">
    <source>
        <dbReference type="SMART" id="SM00415"/>
    </source>
</evidence>
<keyword evidence="7" id="KW-1185">Reference proteome</keyword>
<organism evidence="6 7">
    <name type="scientific">Phaeodactylum tricornutum (strain CCAP 1055/1)</name>
    <dbReference type="NCBI Taxonomy" id="556484"/>
    <lineage>
        <taxon>Eukaryota</taxon>
        <taxon>Sar</taxon>
        <taxon>Stramenopiles</taxon>
        <taxon>Ochrophyta</taxon>
        <taxon>Bacillariophyta</taxon>
        <taxon>Bacillariophyceae</taxon>
        <taxon>Bacillariophycidae</taxon>
        <taxon>Naviculales</taxon>
        <taxon>Phaeodactylaceae</taxon>
        <taxon>Phaeodactylum</taxon>
    </lineage>
</organism>
<gene>
    <name evidence="6" type="ORF">PHATRDRAFT_40994</name>
</gene>
<name>B7GD02_PHATC</name>
<dbReference type="PaxDb" id="2850-Phatr40994"/>
<feature type="domain" description="HSF-type DNA-binding" evidence="5">
    <location>
        <begin position="122"/>
        <end position="219"/>
    </location>
</feature>
<keyword evidence="3" id="KW-0539">Nucleus</keyword>
<dbReference type="EMBL" id="CM000629">
    <property type="protein sequence ID" value="EEC43492.1"/>
    <property type="molecule type" value="Genomic_DNA"/>
</dbReference>
<dbReference type="GO" id="GO:0043565">
    <property type="term" value="F:sequence-specific DNA binding"/>
    <property type="evidence" value="ECO:0007669"/>
    <property type="project" value="InterPro"/>
</dbReference>
<protein>
    <recommendedName>
        <fullName evidence="5">HSF-type DNA-binding domain-containing protein</fullName>
    </recommendedName>
</protein>
<evidence type="ECO:0000256" key="4">
    <source>
        <dbReference type="RuleBase" id="RU004020"/>
    </source>
</evidence>
<proteinExistence type="inferred from homology"/>
<dbReference type="AlphaFoldDB" id="B7GD02"/>
<dbReference type="GO" id="GO:0005634">
    <property type="term" value="C:nucleus"/>
    <property type="evidence" value="ECO:0007669"/>
    <property type="project" value="UniProtKB-SubCell"/>
</dbReference>
<dbReference type="OrthoDB" id="49295at2759"/>
<dbReference type="InParanoid" id="B7GD02"/>
<dbReference type="Gene3D" id="1.10.10.10">
    <property type="entry name" value="Winged helix-like DNA-binding domain superfamily/Winged helix DNA-binding domain"/>
    <property type="match status" value="1"/>
</dbReference>
<dbReference type="SMART" id="SM00415">
    <property type="entry name" value="HSF"/>
    <property type="match status" value="1"/>
</dbReference>
<dbReference type="Pfam" id="PF00447">
    <property type="entry name" value="HSF_DNA-bind"/>
    <property type="match status" value="1"/>
</dbReference>
<dbReference type="eggNOG" id="KOG0627">
    <property type="taxonomic scope" value="Eukaryota"/>
</dbReference>
<dbReference type="PANTHER" id="PTHR10015:SF206">
    <property type="entry name" value="HSF-TYPE DNA-BINDING DOMAIN-CONTAINING PROTEIN"/>
    <property type="match status" value="1"/>
</dbReference>
<dbReference type="HOGENOM" id="CLU_603381_0_0_1"/>
<reference evidence="6 7" key="1">
    <citation type="journal article" date="2008" name="Nature">
        <title>The Phaeodactylum genome reveals the evolutionary history of diatom genomes.</title>
        <authorList>
            <person name="Bowler C."/>
            <person name="Allen A.E."/>
            <person name="Badger J.H."/>
            <person name="Grimwood J."/>
            <person name="Jabbari K."/>
            <person name="Kuo A."/>
            <person name="Maheswari U."/>
            <person name="Martens C."/>
            <person name="Maumus F."/>
            <person name="Otillar R.P."/>
            <person name="Rayko E."/>
            <person name="Salamov A."/>
            <person name="Vandepoele K."/>
            <person name="Beszteri B."/>
            <person name="Gruber A."/>
            <person name="Heijde M."/>
            <person name="Katinka M."/>
            <person name="Mock T."/>
            <person name="Valentin K."/>
            <person name="Verret F."/>
            <person name="Berges J.A."/>
            <person name="Brownlee C."/>
            <person name="Cadoret J.P."/>
            <person name="Chiovitti A."/>
            <person name="Choi C.J."/>
            <person name="Coesel S."/>
            <person name="De Martino A."/>
            <person name="Detter J.C."/>
            <person name="Durkin C."/>
            <person name="Falciatore A."/>
            <person name="Fournet J."/>
            <person name="Haruta M."/>
            <person name="Huysman M.J."/>
            <person name="Jenkins B.D."/>
            <person name="Jiroutova K."/>
            <person name="Jorgensen R.E."/>
            <person name="Joubert Y."/>
            <person name="Kaplan A."/>
            <person name="Kroger N."/>
            <person name="Kroth P.G."/>
            <person name="La Roche J."/>
            <person name="Lindquist E."/>
            <person name="Lommer M."/>
            <person name="Martin-Jezequel V."/>
            <person name="Lopez P.J."/>
            <person name="Lucas S."/>
            <person name="Mangogna M."/>
            <person name="McGinnis K."/>
            <person name="Medlin L.K."/>
            <person name="Montsant A."/>
            <person name="Oudot-Le Secq M.P."/>
            <person name="Napoli C."/>
            <person name="Obornik M."/>
            <person name="Parker M.S."/>
            <person name="Petit J.L."/>
            <person name="Porcel B.M."/>
            <person name="Poulsen N."/>
            <person name="Robison M."/>
            <person name="Rychlewski L."/>
            <person name="Rynearson T.A."/>
            <person name="Schmutz J."/>
            <person name="Shapiro H."/>
            <person name="Siaut M."/>
            <person name="Stanley M."/>
            <person name="Sussman M.R."/>
            <person name="Taylor A.R."/>
            <person name="Vardi A."/>
            <person name="von Dassow P."/>
            <person name="Vyverman W."/>
            <person name="Willis A."/>
            <person name="Wyrwicz L.S."/>
            <person name="Rokhsar D.S."/>
            <person name="Weissenbach J."/>
            <person name="Armbrust E.V."/>
            <person name="Green B.R."/>
            <person name="Van de Peer Y."/>
            <person name="Grigoriev I.V."/>
        </authorList>
    </citation>
    <scope>NUCLEOTIDE SEQUENCE [LARGE SCALE GENOMIC DNA]</scope>
    <source>
        <strain evidence="6 7">CCAP 1055/1</strain>
    </source>
</reference>
<evidence type="ECO:0000256" key="1">
    <source>
        <dbReference type="ARBA" id="ARBA00004123"/>
    </source>
</evidence>
<dbReference type="RefSeq" id="XP_002185045.1">
    <property type="nucleotide sequence ID" value="XM_002185009.1"/>
</dbReference>
<dbReference type="GO" id="GO:0003700">
    <property type="term" value="F:DNA-binding transcription factor activity"/>
    <property type="evidence" value="ECO:0007669"/>
    <property type="project" value="InterPro"/>
</dbReference>
<dbReference type="GeneID" id="7198829"/>
<evidence type="ECO:0000256" key="2">
    <source>
        <dbReference type="ARBA" id="ARBA00023125"/>
    </source>
</evidence>
<dbReference type="InterPro" id="IPR000232">
    <property type="entry name" value="HSF_DNA-bd"/>
</dbReference>
<reference evidence="7" key="2">
    <citation type="submission" date="2008-08" db="EMBL/GenBank/DDBJ databases">
        <authorList>
            <consortium name="Diatom Consortium"/>
            <person name="Grigoriev I."/>
            <person name="Grimwood J."/>
            <person name="Kuo A."/>
            <person name="Otillar R.P."/>
            <person name="Salamov A."/>
            <person name="Detter J.C."/>
            <person name="Lindquist E."/>
            <person name="Shapiro H."/>
            <person name="Lucas S."/>
            <person name="Glavina del Rio T."/>
            <person name="Pitluck S."/>
            <person name="Rokhsar D."/>
            <person name="Bowler C."/>
        </authorList>
    </citation>
    <scope>GENOME REANNOTATION</scope>
    <source>
        <strain evidence="7">CCAP 1055/1</strain>
    </source>
</reference>
<keyword evidence="2" id="KW-0238">DNA-binding</keyword>
<evidence type="ECO:0000313" key="7">
    <source>
        <dbReference type="Proteomes" id="UP000000759"/>
    </source>
</evidence>
<evidence type="ECO:0000313" key="6">
    <source>
        <dbReference type="EMBL" id="EEC43492.1"/>
    </source>
</evidence>